<name>A0A484KVR2_9ASTE</name>
<protein>
    <submittedName>
        <fullName evidence="1">Uncharacterized protein</fullName>
    </submittedName>
</protein>
<reference evidence="1 2" key="1">
    <citation type="submission" date="2018-04" db="EMBL/GenBank/DDBJ databases">
        <authorList>
            <person name="Vogel A."/>
        </authorList>
    </citation>
    <scope>NUCLEOTIDE SEQUENCE [LARGE SCALE GENOMIC DNA]</scope>
</reference>
<evidence type="ECO:0000313" key="1">
    <source>
        <dbReference type="EMBL" id="VFQ69823.1"/>
    </source>
</evidence>
<accession>A0A484KVR2</accession>
<dbReference type="Proteomes" id="UP000595140">
    <property type="component" value="Unassembled WGS sequence"/>
</dbReference>
<organism evidence="1 2">
    <name type="scientific">Cuscuta campestris</name>
    <dbReference type="NCBI Taxonomy" id="132261"/>
    <lineage>
        <taxon>Eukaryota</taxon>
        <taxon>Viridiplantae</taxon>
        <taxon>Streptophyta</taxon>
        <taxon>Embryophyta</taxon>
        <taxon>Tracheophyta</taxon>
        <taxon>Spermatophyta</taxon>
        <taxon>Magnoliopsida</taxon>
        <taxon>eudicotyledons</taxon>
        <taxon>Gunneridae</taxon>
        <taxon>Pentapetalae</taxon>
        <taxon>asterids</taxon>
        <taxon>lamiids</taxon>
        <taxon>Solanales</taxon>
        <taxon>Convolvulaceae</taxon>
        <taxon>Cuscuteae</taxon>
        <taxon>Cuscuta</taxon>
        <taxon>Cuscuta subgen. Grammica</taxon>
        <taxon>Cuscuta sect. Cleistogrammica</taxon>
    </lineage>
</organism>
<dbReference type="AlphaFoldDB" id="A0A484KVR2"/>
<keyword evidence="2" id="KW-1185">Reference proteome</keyword>
<sequence>MRPRGGTLLAWCEVTGLVLGLPWRLVRGITSLVAFWLENIPSASPLISLQCQPLQSKSLWTLPADSKNYAGWFLKIQPGSDFTPVYSQEHKTLCMLS</sequence>
<dbReference type="EMBL" id="OOIL02000846">
    <property type="protein sequence ID" value="VFQ69823.1"/>
    <property type="molecule type" value="Genomic_DNA"/>
</dbReference>
<proteinExistence type="predicted"/>
<gene>
    <name evidence="1" type="ORF">CCAM_LOCUS11599</name>
</gene>
<evidence type="ECO:0000313" key="2">
    <source>
        <dbReference type="Proteomes" id="UP000595140"/>
    </source>
</evidence>